<accession>A0A5B8TGA9</accession>
<dbReference type="Proteomes" id="UP000321772">
    <property type="component" value="Chromosome"/>
</dbReference>
<protein>
    <submittedName>
        <fullName evidence="5">Restriction endonuclease subunit S</fullName>
    </submittedName>
</protein>
<keyword evidence="2" id="KW-0680">Restriction system</keyword>
<keyword evidence="5" id="KW-0378">Hydrolase</keyword>
<evidence type="ECO:0000256" key="1">
    <source>
        <dbReference type="ARBA" id="ARBA00010923"/>
    </source>
</evidence>
<dbReference type="GO" id="GO:0004519">
    <property type="term" value="F:endonuclease activity"/>
    <property type="evidence" value="ECO:0007669"/>
    <property type="project" value="UniProtKB-KW"/>
</dbReference>
<keyword evidence="5" id="KW-0255">Endonuclease</keyword>
<reference evidence="5 6" key="1">
    <citation type="submission" date="2019-06" db="EMBL/GenBank/DDBJ databases">
        <title>Genome analyses of bacteria isolated from kimchi.</title>
        <authorList>
            <person name="Lee S."/>
            <person name="Ahn S."/>
            <person name="Roh S."/>
        </authorList>
    </citation>
    <scope>NUCLEOTIDE SEQUENCE [LARGE SCALE GENOMIC DNA]</scope>
    <source>
        <strain evidence="5 6">CBA3616</strain>
    </source>
</reference>
<feature type="domain" description="Type I restriction modification DNA specificity" evidence="4">
    <location>
        <begin position="14"/>
        <end position="184"/>
    </location>
</feature>
<evidence type="ECO:0000313" key="6">
    <source>
        <dbReference type="Proteomes" id="UP000321772"/>
    </source>
</evidence>
<sequence>MTQKGAETAITKSIALGELVDINVGKNISRINDHSAELKKIYSNENFLDDFGRLKNTETQTIYSSAKQMNRFTIATGDLIYNLVSSNAVISSERYAGLIINQNFAMLTRKTDLLDLAYLWFVLNESQTVKHQRHVLMQGSVVPKMPPTVLRQIKLNLPPLEKQRLVGQYYMNFNRYYRLKQQRLELSKKINLQFLDQFS</sequence>
<evidence type="ECO:0000256" key="3">
    <source>
        <dbReference type="ARBA" id="ARBA00023125"/>
    </source>
</evidence>
<dbReference type="SUPFAM" id="SSF116734">
    <property type="entry name" value="DNA methylase specificity domain"/>
    <property type="match status" value="1"/>
</dbReference>
<dbReference type="Pfam" id="PF01420">
    <property type="entry name" value="Methylase_S"/>
    <property type="match status" value="1"/>
</dbReference>
<dbReference type="GO" id="GO:0003677">
    <property type="term" value="F:DNA binding"/>
    <property type="evidence" value="ECO:0007669"/>
    <property type="project" value="UniProtKB-KW"/>
</dbReference>
<keyword evidence="3" id="KW-0238">DNA-binding</keyword>
<proteinExistence type="inferred from homology"/>
<dbReference type="Gene3D" id="3.90.220.20">
    <property type="entry name" value="DNA methylase specificity domains"/>
    <property type="match status" value="1"/>
</dbReference>
<evidence type="ECO:0000259" key="4">
    <source>
        <dbReference type="Pfam" id="PF01420"/>
    </source>
</evidence>
<dbReference type="GO" id="GO:0009307">
    <property type="term" value="P:DNA restriction-modification system"/>
    <property type="evidence" value="ECO:0007669"/>
    <property type="project" value="UniProtKB-KW"/>
</dbReference>
<dbReference type="AlphaFoldDB" id="A0A5B8TGA9"/>
<name>A0A5B8TGA9_9LACO</name>
<dbReference type="EMBL" id="CP042392">
    <property type="protein sequence ID" value="QEA53683.1"/>
    <property type="molecule type" value="Genomic_DNA"/>
</dbReference>
<dbReference type="InterPro" id="IPR000055">
    <property type="entry name" value="Restrct_endonuc_typeI_TRD"/>
</dbReference>
<evidence type="ECO:0000256" key="2">
    <source>
        <dbReference type="ARBA" id="ARBA00022747"/>
    </source>
</evidence>
<organism evidence="5 6">
    <name type="scientific">Loigolactobacillus coryniformis</name>
    <dbReference type="NCBI Taxonomy" id="1610"/>
    <lineage>
        <taxon>Bacteria</taxon>
        <taxon>Bacillati</taxon>
        <taxon>Bacillota</taxon>
        <taxon>Bacilli</taxon>
        <taxon>Lactobacillales</taxon>
        <taxon>Lactobacillaceae</taxon>
        <taxon>Loigolactobacillus</taxon>
    </lineage>
</organism>
<gene>
    <name evidence="5" type="ORF">FGL77_10590</name>
</gene>
<comment type="similarity">
    <text evidence="1">Belongs to the type-I restriction system S methylase family.</text>
</comment>
<evidence type="ECO:0000313" key="5">
    <source>
        <dbReference type="EMBL" id="QEA53683.1"/>
    </source>
</evidence>
<keyword evidence="5" id="KW-0540">Nuclease</keyword>
<dbReference type="InterPro" id="IPR044946">
    <property type="entry name" value="Restrct_endonuc_typeI_TRD_sf"/>
</dbReference>